<dbReference type="AlphaFoldDB" id="A0AAV8QKW6"/>
<dbReference type="PANTHER" id="PTHR35758:SF2">
    <property type="entry name" value="TRANSMEMBRANE PROTEIN"/>
    <property type="match status" value="1"/>
</dbReference>
<accession>A0AAV8QKW6</accession>
<proteinExistence type="predicted"/>
<dbReference type="Proteomes" id="UP001222027">
    <property type="component" value="Unassembled WGS sequence"/>
</dbReference>
<dbReference type="EMBL" id="JAQQAF010000006">
    <property type="protein sequence ID" value="KAJ8479246.1"/>
    <property type="molecule type" value="Genomic_DNA"/>
</dbReference>
<keyword evidence="1" id="KW-0472">Membrane</keyword>
<feature type="transmembrane region" description="Helical" evidence="1">
    <location>
        <begin position="156"/>
        <end position="174"/>
    </location>
</feature>
<feature type="transmembrane region" description="Helical" evidence="1">
    <location>
        <begin position="6"/>
        <end position="24"/>
    </location>
</feature>
<protein>
    <submittedName>
        <fullName evidence="2">Uncharacterized protein</fullName>
    </submittedName>
</protein>
<feature type="transmembrane region" description="Helical" evidence="1">
    <location>
        <begin position="120"/>
        <end position="136"/>
    </location>
</feature>
<sequence>MCPLRFILVFLSAALAGFVAWRSIRSSPPSLVSDDSHGIDTPRGDFSIKARTFRAGKAIENGFWVFLDMASGRYLWRAMKESVDEGIPFLGGINAQPAGRWHGPEESSCMGRSSSSTQRLVVFTMGLLAVLSPLYVGRRGRVEPDDDDGGGGALSLWLLLMLLLLVFVINLTCCADRRIMRFDPYWIHRFGGSSCGIIVLLLVLGVVLRCKASLGG</sequence>
<dbReference type="PANTHER" id="PTHR35758">
    <property type="entry name" value="TRANSMEMBRANE PROTEIN"/>
    <property type="match status" value="1"/>
</dbReference>
<evidence type="ECO:0000256" key="1">
    <source>
        <dbReference type="SAM" id="Phobius"/>
    </source>
</evidence>
<keyword evidence="1" id="KW-0812">Transmembrane</keyword>
<reference evidence="2 3" key="1">
    <citation type="submission" date="2022-12" db="EMBL/GenBank/DDBJ databases">
        <title>Chromosome-scale assembly of the Ensete ventricosum genome.</title>
        <authorList>
            <person name="Dussert Y."/>
            <person name="Stocks J."/>
            <person name="Wendawek A."/>
            <person name="Woldeyes F."/>
            <person name="Nichols R.A."/>
            <person name="Borrell J.S."/>
        </authorList>
    </citation>
    <scope>NUCLEOTIDE SEQUENCE [LARGE SCALE GENOMIC DNA]</scope>
    <source>
        <strain evidence="3">cv. Maze</strain>
        <tissue evidence="2">Seeds</tissue>
    </source>
</reference>
<feature type="transmembrane region" description="Helical" evidence="1">
    <location>
        <begin position="186"/>
        <end position="208"/>
    </location>
</feature>
<gene>
    <name evidence="2" type="ORF">OPV22_022973</name>
</gene>
<name>A0AAV8QKW6_ENSVE</name>
<evidence type="ECO:0000313" key="3">
    <source>
        <dbReference type="Proteomes" id="UP001222027"/>
    </source>
</evidence>
<organism evidence="2 3">
    <name type="scientific">Ensete ventricosum</name>
    <name type="common">Abyssinian banana</name>
    <name type="synonym">Musa ensete</name>
    <dbReference type="NCBI Taxonomy" id="4639"/>
    <lineage>
        <taxon>Eukaryota</taxon>
        <taxon>Viridiplantae</taxon>
        <taxon>Streptophyta</taxon>
        <taxon>Embryophyta</taxon>
        <taxon>Tracheophyta</taxon>
        <taxon>Spermatophyta</taxon>
        <taxon>Magnoliopsida</taxon>
        <taxon>Liliopsida</taxon>
        <taxon>Zingiberales</taxon>
        <taxon>Musaceae</taxon>
        <taxon>Ensete</taxon>
    </lineage>
</organism>
<evidence type="ECO:0000313" key="2">
    <source>
        <dbReference type="EMBL" id="KAJ8479246.1"/>
    </source>
</evidence>
<keyword evidence="1" id="KW-1133">Transmembrane helix</keyword>
<keyword evidence="3" id="KW-1185">Reference proteome</keyword>
<comment type="caution">
    <text evidence="2">The sequence shown here is derived from an EMBL/GenBank/DDBJ whole genome shotgun (WGS) entry which is preliminary data.</text>
</comment>